<reference evidence="5" key="3">
    <citation type="submission" date="2025-04" db="UniProtKB">
        <authorList>
            <consortium name="RefSeq"/>
        </authorList>
    </citation>
    <scope>IDENTIFICATION</scope>
    <source>
        <strain evidence="5">CBS 304.34</strain>
    </source>
</reference>
<dbReference type="GeneID" id="54464845"/>
<feature type="transmembrane region" description="Helical" evidence="2">
    <location>
        <begin position="76"/>
        <end position="96"/>
    </location>
</feature>
<dbReference type="Proteomes" id="UP000504636">
    <property type="component" value="Unplaced"/>
</dbReference>
<evidence type="ECO:0000313" key="5">
    <source>
        <dbReference type="RefSeq" id="XP_033570200.1"/>
    </source>
</evidence>
<dbReference type="AlphaFoldDB" id="A0A6A6Y329"/>
<organism evidence="3">
    <name type="scientific">Mytilinidion resinicola</name>
    <dbReference type="NCBI Taxonomy" id="574789"/>
    <lineage>
        <taxon>Eukaryota</taxon>
        <taxon>Fungi</taxon>
        <taxon>Dikarya</taxon>
        <taxon>Ascomycota</taxon>
        <taxon>Pezizomycotina</taxon>
        <taxon>Dothideomycetes</taxon>
        <taxon>Pleosporomycetidae</taxon>
        <taxon>Mytilinidiales</taxon>
        <taxon>Mytilinidiaceae</taxon>
        <taxon>Mytilinidion</taxon>
    </lineage>
</organism>
<feature type="region of interest" description="Disordered" evidence="1">
    <location>
        <begin position="616"/>
        <end position="635"/>
    </location>
</feature>
<keyword evidence="2" id="KW-1133">Transmembrane helix</keyword>
<name>A0A6A6Y329_9PEZI</name>
<proteinExistence type="predicted"/>
<keyword evidence="4" id="KW-1185">Reference proteome</keyword>
<evidence type="ECO:0000313" key="3">
    <source>
        <dbReference type="EMBL" id="KAF2803236.1"/>
    </source>
</evidence>
<feature type="transmembrane region" description="Helical" evidence="2">
    <location>
        <begin position="508"/>
        <end position="531"/>
    </location>
</feature>
<dbReference type="RefSeq" id="XP_033570200.1">
    <property type="nucleotide sequence ID" value="XM_033723952.1"/>
</dbReference>
<keyword evidence="2" id="KW-0812">Transmembrane</keyword>
<gene>
    <name evidence="3 5" type="ORF">BDZ99DRAFT_503285</name>
</gene>
<dbReference type="EMBL" id="MU003718">
    <property type="protein sequence ID" value="KAF2803236.1"/>
    <property type="molecule type" value="Genomic_DNA"/>
</dbReference>
<keyword evidence="2" id="KW-0472">Membrane</keyword>
<feature type="transmembrane region" description="Helical" evidence="2">
    <location>
        <begin position="34"/>
        <end position="56"/>
    </location>
</feature>
<reference evidence="5" key="2">
    <citation type="submission" date="2020-04" db="EMBL/GenBank/DDBJ databases">
        <authorList>
            <consortium name="NCBI Genome Project"/>
        </authorList>
    </citation>
    <scope>NUCLEOTIDE SEQUENCE</scope>
    <source>
        <strain evidence="5">CBS 304.34</strain>
    </source>
</reference>
<evidence type="ECO:0000256" key="1">
    <source>
        <dbReference type="SAM" id="MobiDB-lite"/>
    </source>
</evidence>
<protein>
    <submittedName>
        <fullName evidence="3 5">Uncharacterized protein</fullName>
    </submittedName>
</protein>
<dbReference type="OrthoDB" id="5378430at2759"/>
<reference evidence="3 5" key="1">
    <citation type="journal article" date="2020" name="Stud. Mycol.">
        <title>101 Dothideomycetes genomes: a test case for predicting lifestyles and emergence of pathogens.</title>
        <authorList>
            <person name="Haridas S."/>
            <person name="Albert R."/>
            <person name="Binder M."/>
            <person name="Bloem J."/>
            <person name="Labutti K."/>
            <person name="Salamov A."/>
            <person name="Andreopoulos B."/>
            <person name="Baker S."/>
            <person name="Barry K."/>
            <person name="Bills G."/>
            <person name="Bluhm B."/>
            <person name="Cannon C."/>
            <person name="Castanera R."/>
            <person name="Culley D."/>
            <person name="Daum C."/>
            <person name="Ezra D."/>
            <person name="Gonzalez J."/>
            <person name="Henrissat B."/>
            <person name="Kuo A."/>
            <person name="Liang C."/>
            <person name="Lipzen A."/>
            <person name="Lutzoni F."/>
            <person name="Magnuson J."/>
            <person name="Mondo S."/>
            <person name="Nolan M."/>
            <person name="Ohm R."/>
            <person name="Pangilinan J."/>
            <person name="Park H.-J."/>
            <person name="Ramirez L."/>
            <person name="Alfaro M."/>
            <person name="Sun H."/>
            <person name="Tritt A."/>
            <person name="Yoshinaga Y."/>
            <person name="Zwiers L.-H."/>
            <person name="Turgeon B."/>
            <person name="Goodwin S."/>
            <person name="Spatafora J."/>
            <person name="Crous P."/>
            <person name="Grigoriev I."/>
        </authorList>
    </citation>
    <scope>NUCLEOTIDE SEQUENCE</scope>
    <source>
        <strain evidence="3 5">CBS 304.34</strain>
    </source>
</reference>
<sequence>MGDGSVELREHGTKRDDNCLVRSDDAGIWNYIKAWHWFPLHLACCICFIVVMFLLVDNHTFLSGTTPDSDLRRSGFYQTEVTGLVSAALVLIRLVAGVGSALVLWRLIFILLEKSGLTLAEICRLADKKLPILPRFESSSQSLWSCFAFVVVILLWPQTIAAPLANSSLAWTPSTKLASASSSQNYILNTLNDPKDKDSFVYANLITRVIFIASFMAGKNPDYAFAALRDSQIPLRRYSYLIPSLNDGGLGSFGLPYFEVINLKWIDAPDGRQLNQMDNSSMLEDPVTPEVFAPVGNLAFLRDTKWLANETVDLYEPQIFEGKKNVSVKVDGTYLGQIIDGKNVTEDTPCPTVGDVFGKLPSVQRFHRGYYVSNDWRANDCYLLAEVTIKAGIYPKRFSNVTLVGSSDHVHAISPIGGADDANPSLIPDGSVGPVLDMMSDVARLIIALNLTSDWQKDNIDNFVKGMLSMSYHSTWSAMPVIINDNTEAVDVTPMEPVILASVDKRRLYAWLGMNLALTVAALLVGVAHHWTTTRIKTIRDTTLAALTIDISKISHQSGSGLCNASALNGDDHAIGRMKWKDDNDMETYHMTDETHRDGCRRELDVAATYNTQPIRENIPCSPHSRQTPRTNLDVFPGSQIIGQLV</sequence>
<evidence type="ECO:0000256" key="2">
    <source>
        <dbReference type="SAM" id="Phobius"/>
    </source>
</evidence>
<evidence type="ECO:0000313" key="4">
    <source>
        <dbReference type="Proteomes" id="UP000504636"/>
    </source>
</evidence>
<accession>A0A6A6Y329</accession>